<protein>
    <submittedName>
        <fullName evidence="1">Uncharacterized protein</fullName>
    </submittedName>
</protein>
<evidence type="ECO:0000313" key="1">
    <source>
        <dbReference type="EMBL" id="DAE00703.1"/>
    </source>
</evidence>
<sequence length="52" mass="5815">MRGWRRHSGARCKKRKKGRLNGANLFQAALLHLHDQPPRLPAPTISASTVTL</sequence>
<reference evidence="1" key="1">
    <citation type="journal article" date="2021" name="Proc. Natl. Acad. Sci. U.S.A.">
        <title>A Catalog of Tens of Thousands of Viruses from Human Metagenomes Reveals Hidden Associations with Chronic Diseases.</title>
        <authorList>
            <person name="Tisza M.J."/>
            <person name="Buck C.B."/>
        </authorList>
    </citation>
    <scope>NUCLEOTIDE SEQUENCE</scope>
    <source>
        <strain evidence="1">Ct8Uw4</strain>
    </source>
</reference>
<proteinExistence type="predicted"/>
<organism evidence="1">
    <name type="scientific">Myoviridae sp. ct8Uw4</name>
    <dbReference type="NCBI Taxonomy" id="2825040"/>
    <lineage>
        <taxon>Viruses</taxon>
        <taxon>Duplodnaviria</taxon>
        <taxon>Heunggongvirae</taxon>
        <taxon>Uroviricota</taxon>
        <taxon>Caudoviricetes</taxon>
    </lineage>
</organism>
<dbReference type="EMBL" id="BK015307">
    <property type="protein sequence ID" value="DAE00703.1"/>
    <property type="molecule type" value="Genomic_DNA"/>
</dbReference>
<accession>A0A8S5P0U9</accession>
<name>A0A8S5P0U9_9CAUD</name>